<name>A0A0C2DAK4_9BACT</name>
<protein>
    <recommendedName>
        <fullName evidence="4">General secretion pathway protein M</fullName>
    </recommendedName>
</protein>
<evidence type="ECO:0000313" key="2">
    <source>
        <dbReference type="EMBL" id="KIG18545.1"/>
    </source>
</evidence>
<feature type="transmembrane region" description="Helical" evidence="1">
    <location>
        <begin position="23"/>
        <end position="43"/>
    </location>
</feature>
<dbReference type="Proteomes" id="UP000031599">
    <property type="component" value="Unassembled WGS sequence"/>
</dbReference>
<reference evidence="2 3" key="1">
    <citation type="submission" date="2014-12" db="EMBL/GenBank/DDBJ databases">
        <title>Genome assembly of Enhygromyxa salina DSM 15201.</title>
        <authorList>
            <person name="Sharma G."/>
            <person name="Subramanian S."/>
        </authorList>
    </citation>
    <scope>NUCLEOTIDE SEQUENCE [LARGE SCALE GENOMIC DNA]</scope>
    <source>
        <strain evidence="2 3">DSM 15201</strain>
    </source>
</reference>
<organism evidence="2 3">
    <name type="scientific">Enhygromyxa salina</name>
    <dbReference type="NCBI Taxonomy" id="215803"/>
    <lineage>
        <taxon>Bacteria</taxon>
        <taxon>Pseudomonadati</taxon>
        <taxon>Myxococcota</taxon>
        <taxon>Polyangia</taxon>
        <taxon>Nannocystales</taxon>
        <taxon>Nannocystaceae</taxon>
        <taxon>Enhygromyxa</taxon>
    </lineage>
</organism>
<dbReference type="EMBL" id="JMCC02000010">
    <property type="protein sequence ID" value="KIG18545.1"/>
    <property type="molecule type" value="Genomic_DNA"/>
</dbReference>
<gene>
    <name evidence="2" type="ORF">DB30_00230</name>
</gene>
<evidence type="ECO:0008006" key="4">
    <source>
        <dbReference type="Google" id="ProtNLM"/>
    </source>
</evidence>
<keyword evidence="1" id="KW-0812">Transmembrane</keyword>
<evidence type="ECO:0000256" key="1">
    <source>
        <dbReference type="SAM" id="Phobius"/>
    </source>
</evidence>
<keyword evidence="1" id="KW-0472">Membrane</keyword>
<accession>A0A0C2DAK4</accession>
<evidence type="ECO:0000313" key="3">
    <source>
        <dbReference type="Proteomes" id="UP000031599"/>
    </source>
</evidence>
<dbReference type="RefSeq" id="WP_052546883.1">
    <property type="nucleotide sequence ID" value="NZ_JMCC02000010.1"/>
</dbReference>
<proteinExistence type="predicted"/>
<dbReference type="AlphaFoldDB" id="A0A0C2DAK4"/>
<comment type="caution">
    <text evidence="2">The sequence shown here is derived from an EMBL/GenBank/DDBJ whole genome shotgun (WGS) entry which is preliminary data.</text>
</comment>
<keyword evidence="1" id="KW-1133">Transmembrane helix</keyword>
<sequence length="196" mass="21913">MAKVDTKHKGPGFWERLQPRERVLVMALVGVFLLMAMGVMMFLRHKRLSEIDEQIADKREGLDLARTFGPSYQEKLALKAEAQKKISSTPLLFSTLVEEAQTVAEVTASNQAEKPAVEVAPGLQMRTYEFDLRGITLAQLTKFLSTVESKEGHVVLTQGLTIRSPSGSEDRLNVDVVLATWERVSPEDDQEQEQEG</sequence>